<reference evidence="2" key="1">
    <citation type="submission" date="2016-10" db="EMBL/GenBank/DDBJ databases">
        <authorList>
            <person name="Varghese N."/>
            <person name="Submissions S."/>
        </authorList>
    </citation>
    <scope>NUCLEOTIDE SEQUENCE [LARGE SCALE GENOMIC DNA]</scope>
    <source>
        <strain evidence="2">DSM 3695</strain>
    </source>
</reference>
<proteinExistence type="predicted"/>
<evidence type="ECO:0000313" key="2">
    <source>
        <dbReference type="Proteomes" id="UP000199310"/>
    </source>
</evidence>
<sequence length="505" mass="55998">MNNRFKFLVYLACGLFLISSCKKEDAEIPDAPPVITGLETEYYVVVKEALVLKPTIATKVDSIVWVLNGQRVANALQYSFQAPATPGNYSLIVMAYNRGNIIQKVLQIATGRYVNWQTTTSTILTLEASQKFANKTDVKWEVLSAPSELYRLSASNALTAMFTTVDRGSYKVKVSSGDLVDTLLITVKSTDRAQSPYITKVFDYLPAPGQFVNDLPKYVAGDTYETMVTKAGKELIGEDANLITLGGWGGYVVVGFDHTIVNVSGRRDFRISGNAFGANSNPRPNAPFGGSCEPGVVMVAYDKNKNGKPDEDEWYEIKGSGNFSAEGEPWYTAAVSNKVDVRTFRNYEMTYNRPTTETPGTPQGHISISNYIRWTDNQGQQGYKIKNTYHSQSYYPAWVKEDKITYKGIRLAQNGLEESGQGSYYVLYAYRYGYVDNYPNAHDNSGIDIDWAIDKNGNKVNLPGIDFVKVYNGIDQENGWLGEASTEVGRGEDLHLLGTNIATIK</sequence>
<gene>
    <name evidence="1" type="ORF">SAMN04488122_5105</name>
</gene>
<evidence type="ECO:0000313" key="1">
    <source>
        <dbReference type="EMBL" id="SEW52776.1"/>
    </source>
</evidence>
<dbReference type="RefSeq" id="WP_089899608.1">
    <property type="nucleotide sequence ID" value="NZ_FOJG01000002.1"/>
</dbReference>
<protein>
    <recommendedName>
        <fullName evidence="3">Cell surface protein</fullName>
    </recommendedName>
</protein>
<keyword evidence="2" id="KW-1185">Reference proteome</keyword>
<dbReference type="PROSITE" id="PS51257">
    <property type="entry name" value="PROKAR_LIPOPROTEIN"/>
    <property type="match status" value="1"/>
</dbReference>
<evidence type="ECO:0008006" key="3">
    <source>
        <dbReference type="Google" id="ProtNLM"/>
    </source>
</evidence>
<dbReference type="EMBL" id="FOJG01000002">
    <property type="protein sequence ID" value="SEW52776.1"/>
    <property type="molecule type" value="Genomic_DNA"/>
</dbReference>
<dbReference type="AlphaFoldDB" id="A0A1I0S9C6"/>
<dbReference type="OrthoDB" id="975810at2"/>
<dbReference type="Proteomes" id="UP000199310">
    <property type="component" value="Unassembled WGS sequence"/>
</dbReference>
<accession>A0A1I0S9C6</accession>
<organism evidence="1 2">
    <name type="scientific">Chitinophaga arvensicola</name>
    <dbReference type="NCBI Taxonomy" id="29529"/>
    <lineage>
        <taxon>Bacteria</taxon>
        <taxon>Pseudomonadati</taxon>
        <taxon>Bacteroidota</taxon>
        <taxon>Chitinophagia</taxon>
        <taxon>Chitinophagales</taxon>
        <taxon>Chitinophagaceae</taxon>
        <taxon>Chitinophaga</taxon>
    </lineage>
</organism>
<dbReference type="STRING" id="29529.SAMN04488122_5105"/>
<name>A0A1I0S9C6_9BACT</name>